<protein>
    <submittedName>
        <fullName evidence="2">Uncharacterized protein</fullName>
    </submittedName>
</protein>
<dbReference type="AlphaFoldDB" id="A0A9Q0I6L0"/>
<feature type="compositionally biased region" description="Polar residues" evidence="1">
    <location>
        <begin position="57"/>
        <end position="75"/>
    </location>
</feature>
<feature type="region of interest" description="Disordered" evidence="1">
    <location>
        <begin position="55"/>
        <end position="127"/>
    </location>
</feature>
<comment type="caution">
    <text evidence="2">The sequence shown here is derived from an EMBL/GenBank/DDBJ whole genome shotgun (WGS) entry which is preliminary data.</text>
</comment>
<dbReference type="EMBL" id="JANIIK010000115">
    <property type="protein sequence ID" value="KAJ3588837.1"/>
    <property type="molecule type" value="Genomic_DNA"/>
</dbReference>
<keyword evidence="3" id="KW-1185">Reference proteome</keyword>
<accession>A0A9Q0I6L0</accession>
<evidence type="ECO:0000313" key="3">
    <source>
        <dbReference type="Proteomes" id="UP001148018"/>
    </source>
</evidence>
<evidence type="ECO:0000256" key="1">
    <source>
        <dbReference type="SAM" id="MobiDB-lite"/>
    </source>
</evidence>
<sequence>MTMGKQRVPTGMSFTNIYNTLGAGPNRLYDYGQRFVLGTGSSSIELCEREFQRRSLSDSGSLVDTQCDSSVSSYGNGNGKQDGYVQFDKEGSSKASGASSSSHYSQSSLQASSELGRPLQKRMQTHV</sequence>
<proteinExistence type="predicted"/>
<reference evidence="2" key="1">
    <citation type="submission" date="2022-07" db="EMBL/GenBank/DDBJ databases">
        <title>Chromosome-level genome of Muraenolepis orangiensis.</title>
        <authorList>
            <person name="Kim J."/>
        </authorList>
    </citation>
    <scope>NUCLEOTIDE SEQUENCE</scope>
    <source>
        <strain evidence="2">KU_S4_2022</strain>
        <tissue evidence="2">Muscle</tissue>
    </source>
</reference>
<feature type="compositionally biased region" description="Low complexity" evidence="1">
    <location>
        <begin position="93"/>
        <end position="113"/>
    </location>
</feature>
<gene>
    <name evidence="2" type="ORF">NHX12_009691</name>
</gene>
<organism evidence="2 3">
    <name type="scientific">Muraenolepis orangiensis</name>
    <name type="common">Patagonian moray cod</name>
    <dbReference type="NCBI Taxonomy" id="630683"/>
    <lineage>
        <taxon>Eukaryota</taxon>
        <taxon>Metazoa</taxon>
        <taxon>Chordata</taxon>
        <taxon>Craniata</taxon>
        <taxon>Vertebrata</taxon>
        <taxon>Euteleostomi</taxon>
        <taxon>Actinopterygii</taxon>
        <taxon>Neopterygii</taxon>
        <taxon>Teleostei</taxon>
        <taxon>Neoteleostei</taxon>
        <taxon>Acanthomorphata</taxon>
        <taxon>Zeiogadaria</taxon>
        <taxon>Gadariae</taxon>
        <taxon>Gadiformes</taxon>
        <taxon>Muraenolepidoidei</taxon>
        <taxon>Muraenolepididae</taxon>
        <taxon>Muraenolepis</taxon>
    </lineage>
</organism>
<name>A0A9Q0I6L0_9TELE</name>
<dbReference type="OrthoDB" id="6413693at2759"/>
<evidence type="ECO:0000313" key="2">
    <source>
        <dbReference type="EMBL" id="KAJ3588837.1"/>
    </source>
</evidence>
<dbReference type="Proteomes" id="UP001148018">
    <property type="component" value="Unassembled WGS sequence"/>
</dbReference>